<dbReference type="Proteomes" id="UP000019460">
    <property type="component" value="Unassembled WGS sequence"/>
</dbReference>
<gene>
    <name evidence="1" type="ORF">D779_2130</name>
</gene>
<accession>W9VCP2</accession>
<protein>
    <submittedName>
        <fullName evidence="1">Uncharacterized protein</fullName>
    </submittedName>
</protein>
<organism evidence="1 2">
    <name type="scientific">Imhoffiella purpurea</name>
    <dbReference type="NCBI Taxonomy" id="1249627"/>
    <lineage>
        <taxon>Bacteria</taxon>
        <taxon>Pseudomonadati</taxon>
        <taxon>Pseudomonadota</taxon>
        <taxon>Gammaproteobacteria</taxon>
        <taxon>Chromatiales</taxon>
        <taxon>Chromatiaceae</taxon>
        <taxon>Imhoffiella</taxon>
    </lineage>
</organism>
<name>W9VCP2_9GAMM</name>
<keyword evidence="2" id="KW-1185">Reference proteome</keyword>
<reference evidence="1 2" key="1">
    <citation type="submission" date="2012-11" db="EMBL/GenBank/DDBJ databases">
        <title>Genome assembly of Thiorhodococcus sp. AK35.</title>
        <authorList>
            <person name="Nupur N."/>
            <person name="Khatri I."/>
            <person name="Subramanian S."/>
            <person name="Pinnaka A."/>
        </authorList>
    </citation>
    <scope>NUCLEOTIDE SEQUENCE [LARGE SCALE GENOMIC DNA]</scope>
    <source>
        <strain evidence="1 2">AK35</strain>
    </source>
</reference>
<proteinExistence type="predicted"/>
<dbReference type="AlphaFoldDB" id="W9VCP2"/>
<comment type="caution">
    <text evidence="1">The sequence shown here is derived from an EMBL/GenBank/DDBJ whole genome shotgun (WGS) entry which is preliminary data.</text>
</comment>
<evidence type="ECO:0000313" key="2">
    <source>
        <dbReference type="Proteomes" id="UP000019460"/>
    </source>
</evidence>
<evidence type="ECO:0000313" key="1">
    <source>
        <dbReference type="EMBL" id="EXJ14761.1"/>
    </source>
</evidence>
<dbReference type="EMBL" id="AONC01000036">
    <property type="protein sequence ID" value="EXJ14761.1"/>
    <property type="molecule type" value="Genomic_DNA"/>
</dbReference>
<sequence>MHIDAVTIDWQEIARALRPDITARPTWEKFRAYHQSQILSPEEWDAKWRLWILRERDYCSQNDIIAKSNSHAPGRLTAMLGGSAIDAASYEVLKS</sequence>
<dbReference type="STRING" id="1249627.D779_2130"/>